<dbReference type="VEuPathDB" id="PlasmoDB:PBANKA_1351200"/>
<dbReference type="GO" id="GO:0072344">
    <property type="term" value="P:rescue of stalled ribosome"/>
    <property type="evidence" value="ECO:0007669"/>
    <property type="project" value="InterPro"/>
</dbReference>
<name>A0A113SQD0_PLABE</name>
<dbReference type="EMBL" id="LT614639">
    <property type="protein sequence ID" value="SCN28018.1"/>
    <property type="molecule type" value="Genomic_DNA"/>
</dbReference>
<reference evidence="3 8" key="1">
    <citation type="submission" date="2016-02" db="EMBL/GenBank/DDBJ databases">
        <authorList>
            <consortium name="Pathogen Informatics"/>
        </authorList>
    </citation>
    <scope>NUCLEOTIDE SEQUENCE [LARGE SCALE GENOMIC DNA]</scope>
    <source>
        <strain evidence="3 8">K173</strain>
        <strain evidence="4 12">NK65 ny</strain>
        <strain evidence="7 11">NK65e</strain>
        <strain evidence="5 9">SP11 Antwerpcl1</strain>
        <strain evidence="6 10">SP11 RLL</strain>
    </source>
</reference>
<dbReference type="PANTHER" id="PTHR12963">
    <property type="entry name" value="THYROID RECEPTOR INTERACTING PROTEIN RELATED"/>
    <property type="match status" value="1"/>
</dbReference>
<evidence type="ECO:0000313" key="7">
    <source>
        <dbReference type="EMBL" id="SCN28018.1"/>
    </source>
</evidence>
<feature type="domain" description="TRIP4/RQT4 C2HC5-type zinc finger" evidence="2">
    <location>
        <begin position="286"/>
        <end position="327"/>
    </location>
</feature>
<evidence type="ECO:0000313" key="3">
    <source>
        <dbReference type="EMBL" id="CXJ01887.1"/>
    </source>
</evidence>
<dbReference type="PANTHER" id="PTHR12963:SF4">
    <property type="entry name" value="ACTIVATING SIGNAL COINTEGRATOR 1"/>
    <property type="match status" value="1"/>
</dbReference>
<evidence type="ECO:0000259" key="2">
    <source>
        <dbReference type="Pfam" id="PF06221"/>
    </source>
</evidence>
<dbReference type="InterPro" id="IPR039128">
    <property type="entry name" value="TRIP4-like"/>
</dbReference>
<proteinExistence type="predicted"/>
<feature type="compositionally biased region" description="Basic and acidic residues" evidence="1">
    <location>
        <begin position="206"/>
        <end position="225"/>
    </location>
</feature>
<dbReference type="Pfam" id="PF06221">
    <property type="entry name" value="zf-C2HC5"/>
    <property type="match status" value="1"/>
</dbReference>
<dbReference type="OrthoDB" id="338816at2759"/>
<feature type="region of interest" description="Disordered" evidence="1">
    <location>
        <begin position="132"/>
        <end position="167"/>
    </location>
</feature>
<protein>
    <recommendedName>
        <fullName evidence="2">TRIP4/RQT4 C2HC5-type zinc finger domain-containing protein</fullName>
    </recommendedName>
</protein>
<evidence type="ECO:0000313" key="11">
    <source>
        <dbReference type="Proteomes" id="UP000220214"/>
    </source>
</evidence>
<evidence type="ECO:0000313" key="8">
    <source>
        <dbReference type="Proteomes" id="UP000069549"/>
    </source>
</evidence>
<dbReference type="Proteomes" id="UP000220214">
    <property type="component" value="Chromosome 13"/>
</dbReference>
<dbReference type="EMBL" id="LT608149">
    <property type="protein sequence ID" value="SCL98235.1"/>
    <property type="molecule type" value="Genomic_DNA"/>
</dbReference>
<dbReference type="InterPro" id="IPR009349">
    <property type="entry name" value="TRIP4/RQT4_C2HC5_Znf"/>
</dbReference>
<evidence type="ECO:0000313" key="10">
    <source>
        <dbReference type="Proteomes" id="UP000219974"/>
    </source>
</evidence>
<dbReference type="EMBL" id="LT160033">
    <property type="protein sequence ID" value="CXJ01887.1"/>
    <property type="molecule type" value="Genomic_DNA"/>
</dbReference>
<dbReference type="AlphaFoldDB" id="A0A113SQD0"/>
<organism evidence="3 8">
    <name type="scientific">Plasmodium berghei</name>
    <dbReference type="NCBI Taxonomy" id="5821"/>
    <lineage>
        <taxon>Eukaryota</taxon>
        <taxon>Sar</taxon>
        <taxon>Alveolata</taxon>
        <taxon>Apicomplexa</taxon>
        <taxon>Aconoidasida</taxon>
        <taxon>Haemosporida</taxon>
        <taxon>Plasmodiidae</taxon>
        <taxon>Plasmodium</taxon>
        <taxon>Plasmodium (Vinckeia)</taxon>
    </lineage>
</organism>
<feature type="compositionally biased region" description="Low complexity" evidence="1">
    <location>
        <begin position="152"/>
        <end position="161"/>
    </location>
</feature>
<dbReference type="Proteomes" id="UP000219974">
    <property type="component" value="Chromosome 13"/>
</dbReference>
<evidence type="ECO:0000313" key="5">
    <source>
        <dbReference type="EMBL" id="SCM16785.1"/>
    </source>
</evidence>
<gene>
    <name evidence="3" type="ORF">PBK173_000412100</name>
    <name evidence="7" type="ORF">PBNK65E_000401300</name>
    <name evidence="4" type="ORF">PBNK65NY_000400800</name>
    <name evidence="5" type="ORF">PBSP11A_000401200</name>
    <name evidence="6" type="ORF">PBSP11RLL_000401400</name>
</gene>
<dbReference type="GO" id="GO:0008270">
    <property type="term" value="F:zinc ion binding"/>
    <property type="evidence" value="ECO:0007669"/>
    <property type="project" value="InterPro"/>
</dbReference>
<dbReference type="GO" id="GO:0005634">
    <property type="term" value="C:nucleus"/>
    <property type="evidence" value="ECO:0007669"/>
    <property type="project" value="InterPro"/>
</dbReference>
<dbReference type="EMBL" id="LT608277">
    <property type="protein sequence ID" value="SCM18583.1"/>
    <property type="molecule type" value="Genomic_DNA"/>
</dbReference>
<evidence type="ECO:0000313" key="6">
    <source>
        <dbReference type="EMBL" id="SCM18583.1"/>
    </source>
</evidence>
<evidence type="ECO:0000256" key="1">
    <source>
        <dbReference type="SAM" id="MobiDB-lite"/>
    </source>
</evidence>
<dbReference type="Proteomes" id="UP000516480">
    <property type="component" value="Chromosome 13"/>
</dbReference>
<evidence type="ECO:0000313" key="9">
    <source>
        <dbReference type="Proteomes" id="UP000219860"/>
    </source>
</evidence>
<dbReference type="GO" id="GO:0180022">
    <property type="term" value="C:RQC-trigger complex"/>
    <property type="evidence" value="ECO:0007669"/>
    <property type="project" value="InterPro"/>
</dbReference>
<dbReference type="GO" id="GO:0045893">
    <property type="term" value="P:positive regulation of DNA-templated transcription"/>
    <property type="evidence" value="ECO:0007669"/>
    <property type="project" value="TreeGrafter"/>
</dbReference>
<accession>A0A113SQD0</accession>
<dbReference type="EMBL" id="LT608261">
    <property type="protein sequence ID" value="SCM16785.1"/>
    <property type="molecule type" value="Genomic_DNA"/>
</dbReference>
<feature type="region of interest" description="Disordered" evidence="1">
    <location>
        <begin position="202"/>
        <end position="225"/>
    </location>
</feature>
<evidence type="ECO:0000313" key="4">
    <source>
        <dbReference type="EMBL" id="SCL98235.1"/>
    </source>
</evidence>
<dbReference type="OMA" id="KDKYANH"/>
<evidence type="ECO:0000313" key="12">
    <source>
        <dbReference type="Proteomes" id="UP000516480"/>
    </source>
</evidence>
<dbReference type="Proteomes" id="UP000069549">
    <property type="component" value="Chromosome 13"/>
</dbReference>
<sequence>MNEIEHNEKYANYLRNKIIKYFNLKSEDLELKYIKSILNSKTYDLYSSIYLLNSSFFENNKNTKLTINHVKKFTQDLVNSKNKFTPSNIVENNNNSQKLGEIKNESEIKNKFIHNSIEYIFKKYDDKQYRNKENENDNKITKAINNKKKNSQKNYNQNSENLHFSKAEKIQNKTNLNEKEKEANANSLFDKLHNKHVKNIMFETKTNNDKKKSEHNKSLSKKTEEKEEKKETDYFSFFNRKENPYSLKDIIELIDNVKKDDRNFYNEKDNNNDQISQKKKKKNIQICTCNGKNHKIYANCLICGKLFCSKIKFKNCIFCDNPLFESDFINTIFLSTKLETKTNNIIANMKISNPFLYKYYFDPLNNNLKKAINMRNKMLKNSVNEENTKIIDDSIDWFENDIKHTLNIHDINFSCYDDDTKNEIVNKYYDIFKKKITDINIDIDFENLKINENVDYVKIKEFSEYLNEHEKKYQEKKKKLSNNTPHNYLSNKEKKYISYVNDLCKMFLKNDTPKKDTNLLKSEKMNPITEKKRYKYNVLNVSDDEF</sequence>
<dbReference type="Proteomes" id="UP000219860">
    <property type="component" value="Chromosome 13"/>
</dbReference>